<dbReference type="EMBL" id="CP066882">
    <property type="protein sequence ID" value="QYC31165.1"/>
    <property type="molecule type" value="Genomic_DNA"/>
</dbReference>
<evidence type="ECO:0000256" key="3">
    <source>
        <dbReference type="ARBA" id="ARBA00022691"/>
    </source>
</evidence>
<dbReference type="PANTHER" id="PTHR30481">
    <property type="entry name" value="DNA ADENINE METHYLASE"/>
    <property type="match status" value="1"/>
</dbReference>
<keyword evidence="2 6" id="KW-0808">Transferase</keyword>
<dbReference type="Proteomes" id="UP000825369">
    <property type="component" value="Chromosome"/>
</dbReference>
<evidence type="ECO:0000313" key="6">
    <source>
        <dbReference type="EMBL" id="QYC31228.1"/>
    </source>
</evidence>
<accession>A0ABX8TR64</accession>
<organism evidence="6 8">
    <name type="scientific">Paulownia witches'-broom phytoplasma</name>
    <dbReference type="NCBI Taxonomy" id="39647"/>
    <lineage>
        <taxon>Bacteria</taxon>
        <taxon>Bacillati</taxon>
        <taxon>Mycoplasmatota</taxon>
        <taxon>Mollicutes</taxon>
        <taxon>Acholeplasmatales</taxon>
        <taxon>Acholeplasmataceae</taxon>
        <taxon>Candidatus Phytoplasma</taxon>
        <taxon>16SrI (Aster yellows group)</taxon>
    </lineage>
</organism>
<gene>
    <name evidence="4" type="ORF">HGD80_00900</name>
    <name evidence="5" type="ORF">HGD80_01005</name>
    <name evidence="6" type="ORF">HGD80_01295</name>
    <name evidence="7" type="ORF">HGD80_01860</name>
</gene>
<evidence type="ECO:0000256" key="2">
    <source>
        <dbReference type="ARBA" id="ARBA00022679"/>
    </source>
</evidence>
<evidence type="ECO:0000313" key="5">
    <source>
        <dbReference type="EMBL" id="QYC31182.1"/>
    </source>
</evidence>
<dbReference type="NCBIfam" id="TIGR00571">
    <property type="entry name" value="dam"/>
    <property type="match status" value="1"/>
</dbReference>
<keyword evidence="1 6" id="KW-0489">Methyltransferase</keyword>
<dbReference type="EMBL" id="CP066882">
    <property type="protein sequence ID" value="QYC31182.1"/>
    <property type="molecule type" value="Genomic_DNA"/>
</dbReference>
<keyword evidence="8" id="KW-1185">Reference proteome</keyword>
<evidence type="ECO:0000313" key="7">
    <source>
        <dbReference type="EMBL" id="QYC31305.1"/>
    </source>
</evidence>
<dbReference type="InterPro" id="IPR012327">
    <property type="entry name" value="MeTrfase_D12"/>
</dbReference>
<dbReference type="Pfam" id="PF02086">
    <property type="entry name" value="MethyltransfD12"/>
    <property type="match status" value="1"/>
</dbReference>
<dbReference type="PROSITE" id="PS00092">
    <property type="entry name" value="N6_MTASE"/>
    <property type="match status" value="1"/>
</dbReference>
<dbReference type="EC" id="2.1.1.72" evidence="6"/>
<dbReference type="GO" id="GO:0009007">
    <property type="term" value="F:site-specific DNA-methyltransferase (adenine-specific) activity"/>
    <property type="evidence" value="ECO:0007669"/>
    <property type="project" value="UniProtKB-EC"/>
</dbReference>
<dbReference type="InterPro" id="IPR002052">
    <property type="entry name" value="DNA_methylase_N6_adenine_CS"/>
</dbReference>
<protein>
    <submittedName>
        <fullName evidence="6">Dam family site-specific DNA-(Adenine-N6)-methyltransferase</fullName>
        <ecNumber evidence="6">2.1.1.72</ecNumber>
    </submittedName>
</protein>
<sequence>MQINWIGTKKKMMPQLLCQIPTNYNNYFEPFLGGGALFQTITPPTAILNDNDNNLMELWQNMLAKPELFCNCVRKFEDTIYTNKDQKTQKKTFKLFVDRFNKSNFGVFKSALFYTLLKYAFRGIFRYRPDGTIHLSYGFKSRIKKPIIDFLELQRIKTNVKNLKLLNGDFGSVITQAQSNDFIFIDPPYYREGIKDKDFYQHPFTFEDHIRLYKYLKEANHRNVKWLYTNYNSAKIIKLFEDFNIQTIKTTTSHALTSQRGLQEVIIKNY</sequence>
<dbReference type="EMBL" id="CP066882">
    <property type="protein sequence ID" value="QYC31228.1"/>
    <property type="molecule type" value="Genomic_DNA"/>
</dbReference>
<dbReference type="RefSeq" id="WP_219475161.1">
    <property type="nucleotide sequence ID" value="NZ_CP066882.1"/>
</dbReference>
<proteinExistence type="predicted"/>
<dbReference type="GO" id="GO:0032259">
    <property type="term" value="P:methylation"/>
    <property type="evidence" value="ECO:0007669"/>
    <property type="project" value="UniProtKB-KW"/>
</dbReference>
<evidence type="ECO:0000313" key="8">
    <source>
        <dbReference type="Proteomes" id="UP000825369"/>
    </source>
</evidence>
<evidence type="ECO:0000256" key="1">
    <source>
        <dbReference type="ARBA" id="ARBA00022603"/>
    </source>
</evidence>
<dbReference type="InterPro" id="IPR012263">
    <property type="entry name" value="M_m6A_EcoRV"/>
</dbReference>
<reference evidence="6 8" key="1">
    <citation type="journal article" date="2021" name="Mol. Plant">
        <title>Genomic insights into the fast growth of paulownias and the formation of Paulownia witches' broom.</title>
        <authorList>
            <person name="Cao Y."/>
            <person name="Sun G."/>
            <person name="Zhai X."/>
            <person name="Xu P."/>
            <person name="Ma L."/>
            <person name="Deng M."/>
            <person name="Zhao Z."/>
            <person name="Yang H."/>
            <person name="Dong Y."/>
            <person name="Shang Z."/>
            <person name="Lv Y."/>
            <person name="Yan L."/>
            <person name="Liu H."/>
            <person name="Cao X."/>
            <person name="Li B."/>
            <person name="Wang Z."/>
            <person name="Zhao X."/>
            <person name="Yu H."/>
            <person name="Wang F."/>
            <person name="Ma W."/>
            <person name="Huang J."/>
            <person name="Fan G."/>
        </authorList>
    </citation>
    <scope>NUCLEOTIDE SEQUENCE [LARGE SCALE GENOMIC DNA]</scope>
    <source>
        <strain evidence="6 8">Zhengzhou</strain>
    </source>
</reference>
<dbReference type="PIRSF" id="PIRSF000398">
    <property type="entry name" value="M_m6A_EcoRV"/>
    <property type="match status" value="1"/>
</dbReference>
<dbReference type="EMBL" id="CP066882">
    <property type="protein sequence ID" value="QYC31305.1"/>
    <property type="molecule type" value="Genomic_DNA"/>
</dbReference>
<keyword evidence="3" id="KW-0949">S-adenosyl-L-methionine</keyword>
<evidence type="ECO:0000313" key="4">
    <source>
        <dbReference type="EMBL" id="QYC31165.1"/>
    </source>
</evidence>
<name>A0ABX8TR64_9MOLU</name>